<keyword evidence="3" id="KW-1185">Reference proteome</keyword>
<evidence type="ECO:0008006" key="4">
    <source>
        <dbReference type="Google" id="ProtNLM"/>
    </source>
</evidence>
<comment type="caution">
    <text evidence="2">The sequence shown here is derived from an EMBL/GenBank/DDBJ whole genome shotgun (WGS) entry which is preliminary data.</text>
</comment>
<evidence type="ECO:0000313" key="2">
    <source>
        <dbReference type="EMBL" id="MCY1136540.1"/>
    </source>
</evidence>
<protein>
    <recommendedName>
        <fullName evidence="4">Protoporphyrinogen oxidase</fullName>
    </recommendedName>
</protein>
<organism evidence="2 3">
    <name type="scientific">Paractinoplanes pyxinae</name>
    <dbReference type="NCBI Taxonomy" id="2997416"/>
    <lineage>
        <taxon>Bacteria</taxon>
        <taxon>Bacillati</taxon>
        <taxon>Actinomycetota</taxon>
        <taxon>Actinomycetes</taxon>
        <taxon>Micromonosporales</taxon>
        <taxon>Micromonosporaceae</taxon>
        <taxon>Paractinoplanes</taxon>
    </lineage>
</organism>
<feature type="region of interest" description="Disordered" evidence="1">
    <location>
        <begin position="73"/>
        <end position="100"/>
    </location>
</feature>
<dbReference type="EMBL" id="JAPNTZ010000001">
    <property type="protein sequence ID" value="MCY1136540.1"/>
    <property type="molecule type" value="Genomic_DNA"/>
</dbReference>
<reference evidence="2" key="1">
    <citation type="submission" date="2022-11" db="EMBL/GenBank/DDBJ databases">
        <authorList>
            <person name="Somphong A."/>
            <person name="Phongsopitanun W."/>
        </authorList>
    </citation>
    <scope>NUCLEOTIDE SEQUENCE</scope>
    <source>
        <strain evidence="2">Pm04-4</strain>
    </source>
</reference>
<sequence>MRVIKLATGLAIGYVLGSRAGREKYDQIVATARKARRSASTPAQDEPGTAPAAGADEPAASAALVVTDVQETVVVTDAPRTPPRRRPKGAATTTIAPGDL</sequence>
<gene>
    <name evidence="2" type="ORF">OWR29_00915</name>
</gene>
<dbReference type="RefSeq" id="WP_267560289.1">
    <property type="nucleotide sequence ID" value="NZ_JAPNTZ010000001.1"/>
</dbReference>
<evidence type="ECO:0000313" key="3">
    <source>
        <dbReference type="Proteomes" id="UP001151002"/>
    </source>
</evidence>
<accession>A0ABT4AS43</accession>
<name>A0ABT4AS43_9ACTN</name>
<dbReference type="Proteomes" id="UP001151002">
    <property type="component" value="Unassembled WGS sequence"/>
</dbReference>
<evidence type="ECO:0000256" key="1">
    <source>
        <dbReference type="SAM" id="MobiDB-lite"/>
    </source>
</evidence>
<feature type="region of interest" description="Disordered" evidence="1">
    <location>
        <begin position="31"/>
        <end position="61"/>
    </location>
</feature>
<feature type="compositionally biased region" description="Low complexity" evidence="1">
    <location>
        <begin position="38"/>
        <end position="61"/>
    </location>
</feature>
<proteinExistence type="predicted"/>